<dbReference type="Pfam" id="PF03466">
    <property type="entry name" value="LysR_substrate"/>
    <property type="match status" value="1"/>
</dbReference>
<dbReference type="Pfam" id="PF00126">
    <property type="entry name" value="HTH_1"/>
    <property type="match status" value="1"/>
</dbReference>
<reference evidence="6 7" key="1">
    <citation type="submission" date="2019-08" db="EMBL/GenBank/DDBJ databases">
        <authorList>
            <person name="Peeters C."/>
        </authorList>
    </citation>
    <scope>NUCLEOTIDE SEQUENCE [LARGE SCALE GENOMIC DNA]</scope>
    <source>
        <strain evidence="6 7">LMG 30175</strain>
    </source>
</reference>
<feature type="domain" description="HTH lysR-type" evidence="5">
    <location>
        <begin position="9"/>
        <end position="66"/>
    </location>
</feature>
<keyword evidence="2" id="KW-0805">Transcription regulation</keyword>
<dbReference type="GO" id="GO:0003700">
    <property type="term" value="F:DNA-binding transcription factor activity"/>
    <property type="evidence" value="ECO:0007669"/>
    <property type="project" value="InterPro"/>
</dbReference>
<keyword evidence="3" id="KW-0238">DNA-binding</keyword>
<dbReference type="InterPro" id="IPR050176">
    <property type="entry name" value="LTTR"/>
</dbReference>
<protein>
    <submittedName>
        <fullName evidence="6">LysR family transcriptional regulator</fullName>
    </submittedName>
</protein>
<evidence type="ECO:0000256" key="3">
    <source>
        <dbReference type="ARBA" id="ARBA00023125"/>
    </source>
</evidence>
<evidence type="ECO:0000259" key="5">
    <source>
        <dbReference type="PROSITE" id="PS50931"/>
    </source>
</evidence>
<comment type="similarity">
    <text evidence="1">Belongs to the LysR transcriptional regulatory family.</text>
</comment>
<name>A0A5E4SQ07_9BURK</name>
<dbReference type="PANTHER" id="PTHR30579">
    <property type="entry name" value="TRANSCRIPTIONAL REGULATOR"/>
    <property type="match status" value="1"/>
</dbReference>
<dbReference type="AlphaFoldDB" id="A0A5E4SQ07"/>
<dbReference type="Proteomes" id="UP000414233">
    <property type="component" value="Unassembled WGS sequence"/>
</dbReference>
<dbReference type="InterPro" id="IPR036390">
    <property type="entry name" value="WH_DNA-bd_sf"/>
</dbReference>
<dbReference type="OrthoDB" id="9072091at2"/>
<keyword evidence="7" id="KW-1185">Reference proteome</keyword>
<dbReference type="CDD" id="cd05466">
    <property type="entry name" value="PBP2_LTTR_substrate"/>
    <property type="match status" value="1"/>
</dbReference>
<dbReference type="PANTHER" id="PTHR30579:SF3">
    <property type="entry name" value="TRANSCRIPTIONAL REGULATORY PROTEIN"/>
    <property type="match status" value="1"/>
</dbReference>
<evidence type="ECO:0000313" key="7">
    <source>
        <dbReference type="Proteomes" id="UP000414233"/>
    </source>
</evidence>
<sequence>MQKRTRSVIKWDDLRYFLCVTKAGSFLGAGKMLGVDRTTVSRRIDVLERTLGCKLFTFDDDGFRPTPAGRGVMSAAERMACAAGALEDLRTDANDDIEGTVRLAVSVSLGDAFIADIVAFHEQHPRVAIEVAYVSDPLATLSERRADLAIGVSHEAPARLENVLLGHAEVAVYGPADRNIAGVPEFWIGWSEDIPKAFADWMRAYAPAGARVNTRVNSWDALKRAVLSGGGVAPLWCMLADREPGLARLDPRADEHRMPLWLSAHASEKRNAAEQAAWAFLSVRIPQTLNV</sequence>
<gene>
    <name evidence="6" type="ORF">PTE30175_00889</name>
</gene>
<dbReference type="GO" id="GO:0003677">
    <property type="term" value="F:DNA binding"/>
    <property type="evidence" value="ECO:0007669"/>
    <property type="project" value="UniProtKB-KW"/>
</dbReference>
<dbReference type="Gene3D" id="1.10.10.10">
    <property type="entry name" value="Winged helix-like DNA-binding domain superfamily/Winged helix DNA-binding domain"/>
    <property type="match status" value="1"/>
</dbReference>
<keyword evidence="4" id="KW-0804">Transcription</keyword>
<evidence type="ECO:0000256" key="2">
    <source>
        <dbReference type="ARBA" id="ARBA00023015"/>
    </source>
</evidence>
<dbReference type="RefSeq" id="WP_150695852.1">
    <property type="nucleotide sequence ID" value="NZ_CABPRZ010000003.1"/>
</dbReference>
<accession>A0A5E4SQ07</accession>
<dbReference type="Gene3D" id="3.40.190.10">
    <property type="entry name" value="Periplasmic binding protein-like II"/>
    <property type="match status" value="2"/>
</dbReference>
<dbReference type="EMBL" id="CABPRZ010000003">
    <property type="protein sequence ID" value="VVD77525.1"/>
    <property type="molecule type" value="Genomic_DNA"/>
</dbReference>
<dbReference type="PROSITE" id="PS50931">
    <property type="entry name" value="HTH_LYSR"/>
    <property type="match status" value="1"/>
</dbReference>
<evidence type="ECO:0000256" key="4">
    <source>
        <dbReference type="ARBA" id="ARBA00023163"/>
    </source>
</evidence>
<organism evidence="6 7">
    <name type="scientific">Pandoraea terrae</name>
    <dbReference type="NCBI Taxonomy" id="1537710"/>
    <lineage>
        <taxon>Bacteria</taxon>
        <taxon>Pseudomonadati</taxon>
        <taxon>Pseudomonadota</taxon>
        <taxon>Betaproteobacteria</taxon>
        <taxon>Burkholderiales</taxon>
        <taxon>Burkholderiaceae</taxon>
        <taxon>Pandoraea</taxon>
    </lineage>
</organism>
<dbReference type="SUPFAM" id="SSF46785">
    <property type="entry name" value="Winged helix' DNA-binding domain"/>
    <property type="match status" value="1"/>
</dbReference>
<proteinExistence type="inferred from homology"/>
<evidence type="ECO:0000313" key="6">
    <source>
        <dbReference type="EMBL" id="VVD77525.1"/>
    </source>
</evidence>
<dbReference type="InterPro" id="IPR000847">
    <property type="entry name" value="LysR_HTH_N"/>
</dbReference>
<evidence type="ECO:0000256" key="1">
    <source>
        <dbReference type="ARBA" id="ARBA00009437"/>
    </source>
</evidence>
<dbReference type="InterPro" id="IPR036388">
    <property type="entry name" value="WH-like_DNA-bd_sf"/>
</dbReference>
<dbReference type="SUPFAM" id="SSF53850">
    <property type="entry name" value="Periplasmic binding protein-like II"/>
    <property type="match status" value="1"/>
</dbReference>
<dbReference type="InterPro" id="IPR005119">
    <property type="entry name" value="LysR_subst-bd"/>
</dbReference>